<dbReference type="GO" id="GO:0005524">
    <property type="term" value="F:ATP binding"/>
    <property type="evidence" value="ECO:0007669"/>
    <property type="project" value="InterPro"/>
</dbReference>
<dbReference type="InterPro" id="IPR000719">
    <property type="entry name" value="Prot_kinase_dom"/>
</dbReference>
<dbReference type="GO" id="GO:0004674">
    <property type="term" value="F:protein serine/threonine kinase activity"/>
    <property type="evidence" value="ECO:0007669"/>
    <property type="project" value="TreeGrafter"/>
</dbReference>
<dbReference type="SMART" id="SM00220">
    <property type="entry name" value="S_TKc"/>
    <property type="match status" value="1"/>
</dbReference>
<feature type="compositionally biased region" description="Polar residues" evidence="1">
    <location>
        <begin position="216"/>
        <end position="235"/>
    </location>
</feature>
<evidence type="ECO:0000259" key="2">
    <source>
        <dbReference type="PROSITE" id="PS50011"/>
    </source>
</evidence>
<dbReference type="PANTHER" id="PTHR24359">
    <property type="entry name" value="SERINE/THREONINE-PROTEIN KINASE SBK1"/>
    <property type="match status" value="1"/>
</dbReference>
<dbReference type="EMBL" id="WUBL01000143">
    <property type="protein sequence ID" value="KAF2964626.1"/>
    <property type="molecule type" value="Genomic_DNA"/>
</dbReference>
<dbReference type="Gene3D" id="1.10.510.10">
    <property type="entry name" value="Transferase(Phosphotransferase) domain 1"/>
    <property type="match status" value="1"/>
</dbReference>
<feature type="compositionally biased region" description="Polar residues" evidence="1">
    <location>
        <begin position="54"/>
        <end position="68"/>
    </location>
</feature>
<evidence type="ECO:0000256" key="1">
    <source>
        <dbReference type="SAM" id="MobiDB-lite"/>
    </source>
</evidence>
<comment type="caution">
    <text evidence="3">The sequence shown here is derived from an EMBL/GenBank/DDBJ whole genome shotgun (WGS) entry which is preliminary data.</text>
</comment>
<name>A0A7C8IIP9_9PEZI</name>
<dbReference type="InterPro" id="IPR011009">
    <property type="entry name" value="Kinase-like_dom_sf"/>
</dbReference>
<dbReference type="CDD" id="cd00180">
    <property type="entry name" value="PKc"/>
    <property type="match status" value="1"/>
</dbReference>
<dbReference type="AlphaFoldDB" id="A0A7C8IIP9"/>
<dbReference type="Proteomes" id="UP000481858">
    <property type="component" value="Unassembled WGS sequence"/>
</dbReference>
<sequence>MICSTNKTARDAAEATIRESGLLEKHQGFGLGAATLPLEHPTPVRRLSPDGQGDSVSAGSGTSHDTIASSQQISPFLENLPFYPRQYPPSDSSTPDASSPLIVNALISSAGSSIPDTSTVVYATSTHPRLGRRIFSPTKDGQISQHYATAGIIIKVGEDYFQLTAGHLFEGESEISDENQSLMSLDECHFDGQSSDEHDSDYESEITGRGSATPEDAQSGNESTSDSTNGKTNDGCTIDMRRNSNQETNMLHQWPTNIFPPHQTQEPIGSSSVVRTNSANLNIKFPIGHLPPGRPIRPTIDYAMISLSSDSVNIMGKDIDPYEFSHPPVKAVAEVGREECSIIVVTSSAIIRGTLIPGKVAYRGPPLHQFDKLVQIILELELFEGDCGSPVLDKSSGSLYGHIVMGIAGTRIAYIVQAVDIFQDIVTKTGKPVSIVIGKDVTEMTVPLADSYVPASQHPSRSEGLESMVIYCSKTNPTQLGVRFLPLASMDEAITAEINMTERYKFWYRPFKGRHWHSLVEKARYNHQGEQVTRVLGVLGLCDQEKAARDLLRDGLTDADLPLEKSRDFGTLLSPRGKRFKFFSKWTGGEIDYLLSRQSEVLAPMFTVRGEHISIDGRVPLPVYNIEDLGNARTIYKAQLHASHLMPKAKNDPQVAIKCFKLWLDFEKEKQNLVTLQKLNHPHLIRHLATVQHGSMYYTILYLADGGNLYDFWERNPDAFLIQDPIMFNWCFQQMLGLVDALFVLHGTNCRHGDLSPENIFHFQNSDDPDIPQDERGRFVIADIGTSKLHHLATDPPLRETVIKASALCYQAPEAQLDEGKSRSLRCDIWSVGCIFMDFVIWFLYGHKTIDVFREIRRGHDHKAAYYKCIGGHMEFHPAVYEGLEALRNDSRCAKGTGLADLIDLIAHKLIVIEPQRRATAEELKDEFKKILQKVDQGFSIKMIEPRPLVPNAFTLK</sequence>
<dbReference type="InParanoid" id="A0A7C8IIP9"/>
<dbReference type="OrthoDB" id="1046782at2759"/>
<proteinExistence type="predicted"/>
<dbReference type="SUPFAM" id="SSF56112">
    <property type="entry name" value="Protein kinase-like (PK-like)"/>
    <property type="match status" value="1"/>
</dbReference>
<reference evidence="3 4" key="1">
    <citation type="submission" date="2019-12" db="EMBL/GenBank/DDBJ databases">
        <title>Draft genome sequence of the ascomycete Xylaria multiplex DSM 110363.</title>
        <authorList>
            <person name="Buettner E."/>
            <person name="Kellner H."/>
        </authorList>
    </citation>
    <scope>NUCLEOTIDE SEQUENCE [LARGE SCALE GENOMIC DNA]</scope>
    <source>
        <strain evidence="3 4">DSM 110363</strain>
    </source>
</reference>
<dbReference type="PANTHER" id="PTHR24359:SF1">
    <property type="entry name" value="INHIBITOR OF NUCLEAR FACTOR KAPPA-B KINASE EPSILON SUBUNIT HOMOLOG 1-RELATED"/>
    <property type="match status" value="1"/>
</dbReference>
<evidence type="ECO:0000313" key="3">
    <source>
        <dbReference type="EMBL" id="KAF2964626.1"/>
    </source>
</evidence>
<evidence type="ECO:0000313" key="4">
    <source>
        <dbReference type="Proteomes" id="UP000481858"/>
    </source>
</evidence>
<accession>A0A7C8IIP9</accession>
<dbReference type="PROSITE" id="PS50011">
    <property type="entry name" value="PROTEIN_KINASE_DOM"/>
    <property type="match status" value="1"/>
</dbReference>
<feature type="region of interest" description="Disordered" evidence="1">
    <location>
        <begin position="33"/>
        <end position="68"/>
    </location>
</feature>
<protein>
    <recommendedName>
        <fullName evidence="2">Protein kinase domain-containing protein</fullName>
    </recommendedName>
</protein>
<keyword evidence="4" id="KW-1185">Reference proteome</keyword>
<gene>
    <name evidence="3" type="ORF">GQX73_g8955</name>
</gene>
<organism evidence="3 4">
    <name type="scientific">Xylaria multiplex</name>
    <dbReference type="NCBI Taxonomy" id="323545"/>
    <lineage>
        <taxon>Eukaryota</taxon>
        <taxon>Fungi</taxon>
        <taxon>Dikarya</taxon>
        <taxon>Ascomycota</taxon>
        <taxon>Pezizomycotina</taxon>
        <taxon>Sordariomycetes</taxon>
        <taxon>Xylariomycetidae</taxon>
        <taxon>Xylariales</taxon>
        <taxon>Xylariaceae</taxon>
        <taxon>Xylaria</taxon>
    </lineage>
</organism>
<dbReference type="Pfam" id="PF00069">
    <property type="entry name" value="Pkinase"/>
    <property type="match status" value="1"/>
</dbReference>
<feature type="region of interest" description="Disordered" evidence="1">
    <location>
        <begin position="189"/>
        <end position="240"/>
    </location>
</feature>
<feature type="domain" description="Protein kinase" evidence="2">
    <location>
        <begin position="621"/>
        <end position="929"/>
    </location>
</feature>